<keyword evidence="5" id="KW-0256">Endoplasmic reticulum</keyword>
<accession>A0A8S2AQ14</accession>
<dbReference type="FunFam" id="2.60.40.10:FF:001746">
    <property type="entry name" value="Carbohydrate-binding-like fold"/>
    <property type="match status" value="1"/>
</dbReference>
<protein>
    <submittedName>
        <fullName evidence="16">Uncharacterized protein</fullName>
    </submittedName>
</protein>
<dbReference type="Pfam" id="PF00646">
    <property type="entry name" value="F-box"/>
    <property type="match status" value="1"/>
</dbReference>
<dbReference type="GO" id="GO:0003700">
    <property type="term" value="F:DNA-binding transcription factor activity"/>
    <property type="evidence" value="ECO:0007669"/>
    <property type="project" value="InterPro"/>
</dbReference>
<evidence type="ECO:0000256" key="6">
    <source>
        <dbReference type="ARBA" id="ARBA00022989"/>
    </source>
</evidence>
<dbReference type="InterPro" id="IPR008969">
    <property type="entry name" value="CarboxyPept-like_regulatory"/>
</dbReference>
<dbReference type="SUPFAM" id="SSF117074">
    <property type="entry name" value="Hypothetical protein PA1324"/>
    <property type="match status" value="1"/>
</dbReference>
<dbReference type="InterPro" id="IPR056187">
    <property type="entry name" value="NOMO_8th"/>
</dbReference>
<feature type="compositionally biased region" description="Polar residues" evidence="12">
    <location>
        <begin position="1437"/>
        <end position="1446"/>
    </location>
</feature>
<keyword evidence="9" id="KW-0472">Membrane</keyword>
<keyword evidence="3" id="KW-0812">Transmembrane</keyword>
<evidence type="ECO:0000256" key="13">
    <source>
        <dbReference type="SAM" id="SignalP"/>
    </source>
</evidence>
<dbReference type="FunFam" id="2.20.25.80:FF:000003">
    <property type="entry name" value="WRKY transcription factor 57"/>
    <property type="match status" value="1"/>
</dbReference>
<dbReference type="Pfam" id="PF23662">
    <property type="entry name" value="DUF7152"/>
    <property type="match status" value="1"/>
</dbReference>
<dbReference type="InterPro" id="IPR055074">
    <property type="entry name" value="NOMO1-3_2nd"/>
</dbReference>
<dbReference type="GO" id="GO:0005789">
    <property type="term" value="C:endoplasmic reticulum membrane"/>
    <property type="evidence" value="ECO:0007669"/>
    <property type="project" value="UniProtKB-SubCell"/>
</dbReference>
<feature type="region of interest" description="Disordered" evidence="12">
    <location>
        <begin position="1430"/>
        <end position="1470"/>
    </location>
</feature>
<name>A0A8S2AQ14_ARAAE</name>
<feature type="domain" description="WRKY" evidence="15">
    <location>
        <begin position="1493"/>
        <end position="1558"/>
    </location>
</feature>
<dbReference type="InterPro" id="IPR036047">
    <property type="entry name" value="F-box-like_dom_sf"/>
</dbReference>
<evidence type="ECO:0000256" key="3">
    <source>
        <dbReference type="ARBA" id="ARBA00022692"/>
    </source>
</evidence>
<keyword evidence="10" id="KW-0804">Transcription</keyword>
<dbReference type="InterPro" id="IPR036576">
    <property type="entry name" value="WRKY_dom_sf"/>
</dbReference>
<evidence type="ECO:0000256" key="12">
    <source>
        <dbReference type="SAM" id="MobiDB-lite"/>
    </source>
</evidence>
<proteinExistence type="predicted"/>
<dbReference type="InterPro" id="IPR055075">
    <property type="entry name" value="NOMO-like_N"/>
</dbReference>
<gene>
    <name evidence="16" type="ORF">AARE701A_LOCUS14043</name>
</gene>
<dbReference type="Gene3D" id="2.60.40.10">
    <property type="entry name" value="Immunoglobulins"/>
    <property type="match status" value="1"/>
</dbReference>
<evidence type="ECO:0000256" key="5">
    <source>
        <dbReference type="ARBA" id="ARBA00022824"/>
    </source>
</evidence>
<evidence type="ECO:0000256" key="11">
    <source>
        <dbReference type="ARBA" id="ARBA00023242"/>
    </source>
</evidence>
<evidence type="ECO:0000259" key="14">
    <source>
        <dbReference type="PROSITE" id="PS50181"/>
    </source>
</evidence>
<dbReference type="Pfam" id="PF22902">
    <property type="entry name" value="NOMO1-like_9th"/>
    <property type="match status" value="1"/>
</dbReference>
<dbReference type="InterPro" id="IPR001810">
    <property type="entry name" value="F-box_dom"/>
</dbReference>
<keyword evidence="17" id="KW-1185">Reference proteome</keyword>
<evidence type="ECO:0000256" key="9">
    <source>
        <dbReference type="ARBA" id="ARBA00023136"/>
    </source>
</evidence>
<keyword evidence="4 13" id="KW-0732">Signal</keyword>
<dbReference type="Gene3D" id="2.20.25.80">
    <property type="entry name" value="WRKY domain"/>
    <property type="match status" value="1"/>
</dbReference>
<dbReference type="InterPro" id="IPR056319">
    <property type="entry name" value="NOMO_7th"/>
</dbReference>
<dbReference type="Gene3D" id="1.20.1280.50">
    <property type="match status" value="1"/>
</dbReference>
<dbReference type="InterPro" id="IPR003657">
    <property type="entry name" value="WRKY_dom"/>
</dbReference>
<evidence type="ECO:0000256" key="2">
    <source>
        <dbReference type="ARBA" id="ARBA00004123"/>
    </source>
</evidence>
<dbReference type="EMBL" id="LR999455">
    <property type="protein sequence ID" value="CAE6080457.1"/>
    <property type="molecule type" value="Genomic_DNA"/>
</dbReference>
<dbReference type="Gene3D" id="2.60.40.1120">
    <property type="entry name" value="Carboxypeptidase-like, regulatory domain"/>
    <property type="match status" value="1"/>
</dbReference>
<evidence type="ECO:0000256" key="10">
    <source>
        <dbReference type="ARBA" id="ARBA00023163"/>
    </source>
</evidence>
<dbReference type="Pfam" id="PF22898">
    <property type="entry name" value="NOMO1-like_1st"/>
    <property type="match status" value="1"/>
</dbReference>
<keyword evidence="7" id="KW-0805">Transcription regulation</keyword>
<evidence type="ECO:0000256" key="7">
    <source>
        <dbReference type="ARBA" id="ARBA00023015"/>
    </source>
</evidence>
<dbReference type="GO" id="GO:0005634">
    <property type="term" value="C:nucleus"/>
    <property type="evidence" value="ECO:0007669"/>
    <property type="project" value="UniProtKB-SubCell"/>
</dbReference>
<keyword evidence="8" id="KW-0238">DNA-binding</keyword>
<dbReference type="Proteomes" id="UP000682877">
    <property type="component" value="Chromosome 5"/>
</dbReference>
<dbReference type="Pfam" id="PF23141">
    <property type="entry name" value="Ig_NOMO"/>
    <property type="match status" value="1"/>
</dbReference>
<evidence type="ECO:0000313" key="17">
    <source>
        <dbReference type="Proteomes" id="UP000682877"/>
    </source>
</evidence>
<dbReference type="PROSITE" id="PS50811">
    <property type="entry name" value="WRKY"/>
    <property type="match status" value="1"/>
</dbReference>
<dbReference type="SUPFAM" id="SSF81383">
    <property type="entry name" value="F-box domain"/>
    <property type="match status" value="1"/>
</dbReference>
<keyword evidence="6" id="KW-1133">Transmembrane helix</keyword>
<dbReference type="SMART" id="SM00256">
    <property type="entry name" value="FBOX"/>
    <property type="match status" value="1"/>
</dbReference>
<dbReference type="PROSITE" id="PS50181">
    <property type="entry name" value="FBOX"/>
    <property type="match status" value="1"/>
</dbReference>
<dbReference type="InterPro" id="IPR056190">
    <property type="entry name" value="NOMO_5th"/>
</dbReference>
<dbReference type="InterPro" id="IPR013783">
    <property type="entry name" value="Ig-like_fold"/>
</dbReference>
<feature type="domain" description="F-box" evidence="14">
    <location>
        <begin position="1212"/>
        <end position="1259"/>
    </location>
</feature>
<comment type="subcellular location">
    <subcellularLocation>
        <location evidence="1">Endoplasmic reticulum membrane</location>
        <topology evidence="1">Single-pass type I membrane protein</topology>
    </subcellularLocation>
    <subcellularLocation>
        <location evidence="2">Nucleus</location>
    </subcellularLocation>
</comment>
<dbReference type="InterPro" id="IPR055073">
    <property type="entry name" value="NOMO1-like_9th"/>
</dbReference>
<dbReference type="Pfam" id="PF23193">
    <property type="entry name" value="NOMO_3rd"/>
    <property type="match status" value="1"/>
</dbReference>
<dbReference type="PANTHER" id="PTHR23303:SF14">
    <property type="entry name" value="BOS COMPLEX SUBUNIT NOMO1-RELATED"/>
    <property type="match status" value="1"/>
</dbReference>
<evidence type="ECO:0000256" key="8">
    <source>
        <dbReference type="ARBA" id="ARBA00023125"/>
    </source>
</evidence>
<dbReference type="SMART" id="SM00774">
    <property type="entry name" value="WRKY"/>
    <property type="match status" value="1"/>
</dbReference>
<dbReference type="Pfam" id="PF22904">
    <property type="entry name" value="NOMO1-like_2nd"/>
    <property type="match status" value="1"/>
</dbReference>
<dbReference type="Pfam" id="PF23660">
    <property type="entry name" value="NOMO_8th"/>
    <property type="match status" value="1"/>
</dbReference>
<dbReference type="Pfam" id="PF03106">
    <property type="entry name" value="WRKY"/>
    <property type="match status" value="1"/>
</dbReference>
<dbReference type="InterPro" id="IPR051417">
    <property type="entry name" value="SDr/BOS_complex"/>
</dbReference>
<evidence type="ECO:0000256" key="1">
    <source>
        <dbReference type="ARBA" id="ARBA00004115"/>
    </source>
</evidence>
<dbReference type="Pfam" id="PF23194">
    <property type="entry name" value="NOMO_5th"/>
    <property type="match status" value="1"/>
</dbReference>
<dbReference type="PANTHER" id="PTHR23303">
    <property type="entry name" value="CARBOXYPEPTIDASE REGULATORY REGION-CONTAINING"/>
    <property type="match status" value="1"/>
</dbReference>
<evidence type="ECO:0000259" key="15">
    <source>
        <dbReference type="PROSITE" id="PS50811"/>
    </source>
</evidence>
<organism evidence="16 17">
    <name type="scientific">Arabidopsis arenosa</name>
    <name type="common">Sand rock-cress</name>
    <name type="synonym">Cardaminopsis arenosa</name>
    <dbReference type="NCBI Taxonomy" id="38785"/>
    <lineage>
        <taxon>Eukaryota</taxon>
        <taxon>Viridiplantae</taxon>
        <taxon>Streptophyta</taxon>
        <taxon>Embryophyta</taxon>
        <taxon>Tracheophyta</taxon>
        <taxon>Spermatophyta</taxon>
        <taxon>Magnoliopsida</taxon>
        <taxon>eudicotyledons</taxon>
        <taxon>Gunneridae</taxon>
        <taxon>Pentapetalae</taxon>
        <taxon>rosids</taxon>
        <taxon>malvids</taxon>
        <taxon>Brassicales</taxon>
        <taxon>Brassicaceae</taxon>
        <taxon>Camelineae</taxon>
        <taxon>Arabidopsis</taxon>
    </lineage>
</organism>
<dbReference type="CDD" id="cd22157">
    <property type="entry name" value="F-box_AtFBW1-like"/>
    <property type="match status" value="1"/>
</dbReference>
<feature type="signal peptide" evidence="13">
    <location>
        <begin position="1"/>
        <end position="26"/>
    </location>
</feature>
<dbReference type="SUPFAM" id="SSF118290">
    <property type="entry name" value="WRKY DNA-binding domain"/>
    <property type="match status" value="1"/>
</dbReference>
<evidence type="ECO:0000256" key="4">
    <source>
        <dbReference type="ARBA" id="ARBA00022729"/>
    </source>
</evidence>
<evidence type="ECO:0000313" key="16">
    <source>
        <dbReference type="EMBL" id="CAE6080457.1"/>
    </source>
</evidence>
<dbReference type="InterPro" id="IPR055576">
    <property type="entry name" value="DUF7152"/>
</dbReference>
<dbReference type="SUPFAM" id="SSF49464">
    <property type="entry name" value="Carboxypeptidase regulatory domain-like"/>
    <property type="match status" value="1"/>
</dbReference>
<reference evidence="16" key="1">
    <citation type="submission" date="2021-01" db="EMBL/GenBank/DDBJ databases">
        <authorList>
            <person name="Bezrukov I."/>
        </authorList>
    </citation>
    <scope>NUCLEOTIDE SEQUENCE</scope>
</reference>
<keyword evidence="11" id="KW-0539">Nucleus</keyword>
<feature type="chain" id="PRO_5035787218" evidence="13">
    <location>
        <begin position="27"/>
        <end position="1660"/>
    </location>
</feature>
<dbReference type="InterPro" id="IPR056189">
    <property type="entry name" value="NOMO_3rd"/>
</dbReference>
<dbReference type="GO" id="GO:0043565">
    <property type="term" value="F:sequence-specific DNA binding"/>
    <property type="evidence" value="ECO:0007669"/>
    <property type="project" value="InterPro"/>
</dbReference>
<sequence length="1660" mass="182646">MAASRKICHSLIVFLIAISADYGVSADSIKGCGGFVEASSSLVSSRKGSDGKLDYSHITVELQTVDGLVKDSTQCAPNGYYFIPVYDKGSFILKINGPEGWSWNPDKVSVVVDDSSCNNNEDINFRFTGFTLSGKVLGAVGGESCVIKNGGPADVNVELLSSDGDPVASVLTSSDGSYLFKNIIPGKYNIRASHPELLVEVRGSTEVELGFANGMVDDIFFVRGYDLKGSVVAQGNPILGVHIYLHSDDVSMVDCPQGFGDAAGERKPLCHAVSDAEGIFSFKSIPCGKYELVPHYKGENTVFDVSPPVMPVSVEHQHVTVPQKFQVTGFSIGGRVVDGNSVGVEGVKILVDGSLRSVTDKEGYYKLDQVTSNQYTIDAVKEHYKFDKLKKFMVLPNMASLPDISAVSYEICGVVRMFGSRHKAKVALTHGPTNVKPQMKLTDETGTFCFEVPPGEYRLSALAATPKGASELLFLPAYLDVAVKSPLLNIEFSQARVNVHGSVTCKEKCGPSVSVVLVGAAGDRDKKTVFLTDESSQFLFSDILPGKYRVEVKSISPEAASDEDSWCWDRSSIDVNVGTEDIKGIEFVQKGYWINIISTHEVDARIAHPNVSPTSLKIKKGSQKICVESPGGHELQLSDSCMSFGSNSIKIDVSNPQPIHLKAEKYLLKGLINVESSSTIESELPENFIVDIQDKKGNVINSITAKLASDGSGVYEYYTWANLGEKISFVPRDSRGNVEKKMLFYPKELHAVVSNDGCQASVSPFTGRLGLYIEGSVSPPLPGVHIKVSAAKDSLISSLKKGEVAIETSTSPAGSFVAGPLYDDIPYATEASKAGYHIKRLGPYSFSCQKLGQISVRVNSKDNAETSIPPLLLSLSGDHGYRNNSISGAGGLFVFDSLFPGNFYLRPLLKEYSFKPSTLAIELSSGESSEAVFEATRVAYSAMGRVALLSGQPQEGVAIEARSDSKGYYEETTSDINGNYRLRGLHPDTTYVIKVSKKIGSGNNKIERASPESVSLQIGYEDINGLDFLVFEQPETTILTCHVEGKQNEDLNSNLLVEIKSAIDKSKIENVFPLPLSNFFQVKGLPRGKHLVQLKSSRPLISHKVESEIIEVDFETNAQIHIGPLRYSIVADHQSQEVTPAAILPLVIGVSAIALFLSIPRLKDIYQATVGISSPGFTTSAKREPRKAIARKKTPLNWELSRWKRMEKDKINPETIITPNDILEEILQYLPMKSLAKFKAVSKQWRSMIESTYLSHKRLVRLGLQTPNTKLLVVHQLSSDSDSTTLVLKTFSRDHDNNGQICLSSSSSYTFPDNPINQSPHETIQVLGSCDGLVLVGTYDFKYIYLINPTTGEHRTLSPELLQWPGYFSYHSLVNNPTMNRTVFQADMLEQQGQTRVYPLFSDFHDLSAERYPVGFMDLLGVHRHTPTHTPLMHFPTTPNSSSSEAANGDEKKRDDEEDGEEQPHKTNKRFKFTKSIEKTKMKVPKVSFITKSEVLHLDDGYKWRKYGQKPVKDSPFPRNYYRCTTTWCDVKKRVERSFSDPSSVITTYEGQHTHPRPVLIMPKEGSSQSNGSASRAHIGLSTLPPQLLDYNNHQQKHQGPSSFGTEYINMQEKGIDRDDDDDHVVKKSRTRDLLDGAGLVKDHGLLQDVVSSHIIKEEY</sequence>